<dbReference type="Pfam" id="PF07238">
    <property type="entry name" value="PilZ"/>
    <property type="match status" value="1"/>
</dbReference>
<dbReference type="AlphaFoldDB" id="A0A517XPW0"/>
<dbReference type="KEGG" id="uli:ETAA1_14800"/>
<gene>
    <name evidence="2" type="ORF">ETAA1_14800</name>
</gene>
<organism evidence="2 3">
    <name type="scientific">Urbifossiella limnaea</name>
    <dbReference type="NCBI Taxonomy" id="2528023"/>
    <lineage>
        <taxon>Bacteria</taxon>
        <taxon>Pseudomonadati</taxon>
        <taxon>Planctomycetota</taxon>
        <taxon>Planctomycetia</taxon>
        <taxon>Gemmatales</taxon>
        <taxon>Gemmataceae</taxon>
        <taxon>Urbifossiella</taxon>
    </lineage>
</organism>
<name>A0A517XPW0_9BACT</name>
<evidence type="ECO:0000313" key="2">
    <source>
        <dbReference type="EMBL" id="QDU19551.1"/>
    </source>
</evidence>
<protein>
    <recommendedName>
        <fullName evidence="1">PilZ domain-containing protein</fullName>
    </recommendedName>
</protein>
<proteinExistence type="predicted"/>
<keyword evidence="3" id="KW-1185">Reference proteome</keyword>
<dbReference type="RefSeq" id="WP_202920726.1">
    <property type="nucleotide sequence ID" value="NZ_CP036273.1"/>
</dbReference>
<evidence type="ECO:0000259" key="1">
    <source>
        <dbReference type="Pfam" id="PF07238"/>
    </source>
</evidence>
<reference evidence="2 3" key="1">
    <citation type="submission" date="2019-02" db="EMBL/GenBank/DDBJ databases">
        <title>Deep-cultivation of Planctomycetes and their phenomic and genomic characterization uncovers novel biology.</title>
        <authorList>
            <person name="Wiegand S."/>
            <person name="Jogler M."/>
            <person name="Boedeker C."/>
            <person name="Pinto D."/>
            <person name="Vollmers J."/>
            <person name="Rivas-Marin E."/>
            <person name="Kohn T."/>
            <person name="Peeters S.H."/>
            <person name="Heuer A."/>
            <person name="Rast P."/>
            <person name="Oberbeckmann S."/>
            <person name="Bunk B."/>
            <person name="Jeske O."/>
            <person name="Meyerdierks A."/>
            <person name="Storesund J.E."/>
            <person name="Kallscheuer N."/>
            <person name="Luecker S."/>
            <person name="Lage O.M."/>
            <person name="Pohl T."/>
            <person name="Merkel B.J."/>
            <person name="Hornburger P."/>
            <person name="Mueller R.-W."/>
            <person name="Bruemmer F."/>
            <person name="Labrenz M."/>
            <person name="Spormann A.M."/>
            <person name="Op den Camp H."/>
            <person name="Overmann J."/>
            <person name="Amann R."/>
            <person name="Jetten M.S.M."/>
            <person name="Mascher T."/>
            <person name="Medema M.H."/>
            <person name="Devos D.P."/>
            <person name="Kaster A.-K."/>
            <person name="Ovreas L."/>
            <person name="Rohde M."/>
            <person name="Galperin M.Y."/>
            <person name="Jogler C."/>
        </authorList>
    </citation>
    <scope>NUCLEOTIDE SEQUENCE [LARGE SCALE GENOMIC DNA]</scope>
    <source>
        <strain evidence="2 3">ETA_A1</strain>
    </source>
</reference>
<evidence type="ECO:0000313" key="3">
    <source>
        <dbReference type="Proteomes" id="UP000319576"/>
    </source>
</evidence>
<dbReference type="GO" id="GO:0035438">
    <property type="term" value="F:cyclic-di-GMP binding"/>
    <property type="evidence" value="ECO:0007669"/>
    <property type="project" value="InterPro"/>
</dbReference>
<sequence length="109" mass="11833">MTAAPPSAERRIAPRRQPAMGTLFRLDSEGPPEIGLIWNISRTGVSMLRNEPPAAGAHVTGLLETLTDAHSLRVGMTVIHVKKLDTGDYFVGAHFDQALTDEQLTPFVV</sequence>
<dbReference type="EMBL" id="CP036273">
    <property type="protein sequence ID" value="QDU19551.1"/>
    <property type="molecule type" value="Genomic_DNA"/>
</dbReference>
<accession>A0A517XPW0</accession>
<feature type="domain" description="PilZ" evidence="1">
    <location>
        <begin position="10"/>
        <end position="103"/>
    </location>
</feature>
<dbReference type="InterPro" id="IPR009875">
    <property type="entry name" value="PilZ_domain"/>
</dbReference>
<dbReference type="Proteomes" id="UP000319576">
    <property type="component" value="Chromosome"/>
</dbReference>